<dbReference type="InterPro" id="IPR011006">
    <property type="entry name" value="CheY-like_superfamily"/>
</dbReference>
<dbReference type="Gene3D" id="3.40.50.2300">
    <property type="match status" value="1"/>
</dbReference>
<dbReference type="SUPFAM" id="SSF52172">
    <property type="entry name" value="CheY-like"/>
    <property type="match status" value="1"/>
</dbReference>
<dbReference type="InterPro" id="IPR050595">
    <property type="entry name" value="Bact_response_regulator"/>
</dbReference>
<sequence>MNANADHGELTLCSTKQHWSSNIALKGLLIGHSGNTSKLLDNMVCRLAMDALVCNEPLMAAVMVKRFLPNVILISADLQGITCLSLIQLLRSDPVASSIPIIVINEWNDRYLGKMAISLGAQACISVPVVSREFVTTIQKVLCIEKVELGPVVGLIIDSDRSQAVLTNLVNQLGYQVEVVRLSETPTSLDMIKSKKVSAWVIDVISDNNFDNINAIIDTLPVPVLAGLDHPPEKNITLSRVDLLKISRWETRIKNKLSALLN</sequence>
<dbReference type="Proteomes" id="UP001528823">
    <property type="component" value="Unassembled WGS sequence"/>
</dbReference>
<feature type="domain" description="Response regulatory" evidence="3">
    <location>
        <begin position="26"/>
        <end position="142"/>
    </location>
</feature>
<dbReference type="PANTHER" id="PTHR44591">
    <property type="entry name" value="STRESS RESPONSE REGULATOR PROTEIN 1"/>
    <property type="match status" value="1"/>
</dbReference>
<evidence type="ECO:0000313" key="5">
    <source>
        <dbReference type="Proteomes" id="UP001528823"/>
    </source>
</evidence>
<dbReference type="PROSITE" id="PS50110">
    <property type="entry name" value="RESPONSE_REGULATORY"/>
    <property type="match status" value="1"/>
</dbReference>
<evidence type="ECO:0000313" key="4">
    <source>
        <dbReference type="EMBL" id="MDE1461948.1"/>
    </source>
</evidence>
<name>A0ABT5U6G3_9GAMM</name>
<dbReference type="PANTHER" id="PTHR44591:SF3">
    <property type="entry name" value="RESPONSE REGULATORY DOMAIN-CONTAINING PROTEIN"/>
    <property type="match status" value="1"/>
</dbReference>
<evidence type="ECO:0000256" key="2">
    <source>
        <dbReference type="PROSITE-ProRule" id="PRU00169"/>
    </source>
</evidence>
<gene>
    <name evidence="4" type="ORF">ORQ98_08185</name>
</gene>
<dbReference type="InterPro" id="IPR001789">
    <property type="entry name" value="Sig_transdc_resp-reg_receiver"/>
</dbReference>
<dbReference type="EMBL" id="JAPMOU010000007">
    <property type="protein sequence ID" value="MDE1461948.1"/>
    <property type="molecule type" value="Genomic_DNA"/>
</dbReference>
<organism evidence="4 5">
    <name type="scientific">Spartinivicinus poritis</name>
    <dbReference type="NCBI Taxonomy" id="2994640"/>
    <lineage>
        <taxon>Bacteria</taxon>
        <taxon>Pseudomonadati</taxon>
        <taxon>Pseudomonadota</taxon>
        <taxon>Gammaproteobacteria</taxon>
        <taxon>Oceanospirillales</taxon>
        <taxon>Zooshikellaceae</taxon>
        <taxon>Spartinivicinus</taxon>
    </lineage>
</organism>
<accession>A0ABT5U6G3</accession>
<comment type="caution">
    <text evidence="4">The sequence shown here is derived from an EMBL/GenBank/DDBJ whole genome shotgun (WGS) entry which is preliminary data.</text>
</comment>
<dbReference type="RefSeq" id="WP_274688307.1">
    <property type="nucleotide sequence ID" value="NZ_JAPMOU010000007.1"/>
</dbReference>
<keyword evidence="1" id="KW-0597">Phosphoprotein</keyword>
<evidence type="ECO:0000259" key="3">
    <source>
        <dbReference type="PROSITE" id="PS50110"/>
    </source>
</evidence>
<evidence type="ECO:0000256" key="1">
    <source>
        <dbReference type="ARBA" id="ARBA00022553"/>
    </source>
</evidence>
<keyword evidence="5" id="KW-1185">Reference proteome</keyword>
<comment type="caution">
    <text evidence="2">Lacks conserved residue(s) required for the propagation of feature annotation.</text>
</comment>
<protein>
    <recommendedName>
        <fullName evidence="3">Response regulatory domain-containing protein</fullName>
    </recommendedName>
</protein>
<reference evidence="4 5" key="1">
    <citation type="submission" date="2022-11" db="EMBL/GenBank/DDBJ databases">
        <title>Spartinivicinus poritis sp. nov., isolated from scleractinian coral Porites lutea.</title>
        <authorList>
            <person name="Zhang G."/>
            <person name="Cai L."/>
            <person name="Wei Q."/>
        </authorList>
    </citation>
    <scope>NUCLEOTIDE SEQUENCE [LARGE SCALE GENOMIC DNA]</scope>
    <source>
        <strain evidence="4 5">A2-2</strain>
    </source>
</reference>
<proteinExistence type="predicted"/>